<keyword evidence="10" id="KW-1185">Reference proteome</keyword>
<evidence type="ECO:0000256" key="1">
    <source>
        <dbReference type="ARBA" id="ARBA00004613"/>
    </source>
</evidence>
<dbReference type="AlphaFoldDB" id="A0A3Q0HGM6"/>
<dbReference type="InterPro" id="IPR036058">
    <property type="entry name" value="Kazal_dom_sf"/>
</dbReference>
<keyword evidence="5" id="KW-0722">Serine protease inhibitor</keyword>
<evidence type="ECO:0000256" key="5">
    <source>
        <dbReference type="ARBA" id="ARBA00022900"/>
    </source>
</evidence>
<organism evidence="10 11">
    <name type="scientific">Alligator sinensis</name>
    <name type="common">Chinese alligator</name>
    <dbReference type="NCBI Taxonomy" id="38654"/>
    <lineage>
        <taxon>Eukaryota</taxon>
        <taxon>Metazoa</taxon>
        <taxon>Chordata</taxon>
        <taxon>Craniata</taxon>
        <taxon>Vertebrata</taxon>
        <taxon>Euteleostomi</taxon>
        <taxon>Archelosauria</taxon>
        <taxon>Archosauria</taxon>
        <taxon>Crocodylia</taxon>
        <taxon>Alligatoridae</taxon>
        <taxon>Alligatorinae</taxon>
        <taxon>Alligator</taxon>
    </lineage>
</organism>
<evidence type="ECO:0000259" key="9">
    <source>
        <dbReference type="PROSITE" id="PS51465"/>
    </source>
</evidence>
<evidence type="ECO:0000313" key="11">
    <source>
        <dbReference type="RefSeq" id="XP_025069658.1"/>
    </source>
</evidence>
<dbReference type="InParanoid" id="A0A3Q0HGM6"/>
<dbReference type="PANTHER" id="PTHR21312:SF28">
    <property type="entry name" value="OVOINHIBITOR-RELATED"/>
    <property type="match status" value="1"/>
</dbReference>
<dbReference type="Pfam" id="PF00050">
    <property type="entry name" value="Kazal_1"/>
    <property type="match status" value="4"/>
</dbReference>
<dbReference type="FunFam" id="3.30.60.30:FF:000036">
    <property type="entry name" value="Ovomucoid"/>
    <property type="match status" value="3"/>
</dbReference>
<name>A0A3Q0HGM6_ALLSI</name>
<proteinExistence type="predicted"/>
<dbReference type="PROSITE" id="PS51257">
    <property type="entry name" value="PROKAR_LIPOPROTEIN"/>
    <property type="match status" value="1"/>
</dbReference>
<keyword evidence="7" id="KW-0325">Glycoprotein</keyword>
<evidence type="ECO:0000256" key="2">
    <source>
        <dbReference type="ARBA" id="ARBA00022525"/>
    </source>
</evidence>
<evidence type="ECO:0000256" key="7">
    <source>
        <dbReference type="ARBA" id="ARBA00023180"/>
    </source>
</evidence>
<comment type="subcellular location">
    <subcellularLocation>
        <location evidence="1">Secreted</location>
    </subcellularLocation>
</comment>
<keyword evidence="6" id="KW-1015">Disulfide bond</keyword>
<dbReference type="GO" id="GO:0004867">
    <property type="term" value="F:serine-type endopeptidase inhibitor activity"/>
    <property type="evidence" value="ECO:0007669"/>
    <property type="project" value="UniProtKB-KW"/>
</dbReference>
<keyword evidence="3" id="KW-0646">Protease inhibitor</keyword>
<feature type="domain" description="Kazal-like" evidence="9">
    <location>
        <begin position="211"/>
        <end position="265"/>
    </location>
</feature>
<evidence type="ECO:0000256" key="4">
    <source>
        <dbReference type="ARBA" id="ARBA00022737"/>
    </source>
</evidence>
<dbReference type="Proteomes" id="UP000189705">
    <property type="component" value="Unplaced"/>
</dbReference>
<keyword evidence="4" id="KW-0677">Repeat</keyword>
<dbReference type="CDD" id="cd01327">
    <property type="entry name" value="KAZAL_PSTI"/>
    <property type="match status" value="1"/>
</dbReference>
<dbReference type="InterPro" id="IPR002350">
    <property type="entry name" value="Kazal_dom"/>
</dbReference>
<keyword evidence="8" id="KW-0732">Signal</keyword>
<dbReference type="KEGG" id="asn:102368463"/>
<dbReference type="InterPro" id="IPR001239">
    <property type="entry name" value="Prot_inh_Kazal-m"/>
</dbReference>
<dbReference type="PROSITE" id="PS00282">
    <property type="entry name" value="KAZAL_1"/>
    <property type="match status" value="3"/>
</dbReference>
<dbReference type="GeneID" id="102368463"/>
<protein>
    <submittedName>
        <fullName evidence="11">Ovomucoid-like</fullName>
    </submittedName>
</protein>
<dbReference type="PROSITE" id="PS51465">
    <property type="entry name" value="KAZAL_2"/>
    <property type="match status" value="4"/>
</dbReference>
<dbReference type="FunFam" id="3.30.60.30:FF:000037">
    <property type="entry name" value="Ovomucoid"/>
    <property type="match status" value="1"/>
</dbReference>
<feature type="chain" id="PRO_5017971410" evidence="8">
    <location>
        <begin position="24"/>
        <end position="265"/>
    </location>
</feature>
<feature type="domain" description="Kazal-like" evidence="9">
    <location>
        <begin position="22"/>
        <end position="85"/>
    </location>
</feature>
<evidence type="ECO:0000256" key="6">
    <source>
        <dbReference type="ARBA" id="ARBA00023157"/>
    </source>
</evidence>
<dbReference type="Gene3D" id="3.30.60.30">
    <property type="match status" value="4"/>
</dbReference>
<reference evidence="11" key="1">
    <citation type="submission" date="2025-08" db="UniProtKB">
        <authorList>
            <consortium name="RefSeq"/>
        </authorList>
    </citation>
    <scope>IDENTIFICATION</scope>
</reference>
<dbReference type="PANTHER" id="PTHR21312">
    <property type="entry name" value="SERINE PROTEASE INHIBITOR"/>
    <property type="match status" value="1"/>
</dbReference>
<dbReference type="CDD" id="cd00104">
    <property type="entry name" value="KAZAL_FS"/>
    <property type="match status" value="2"/>
</dbReference>
<dbReference type="SMART" id="SM00280">
    <property type="entry name" value="KAZAL"/>
    <property type="match status" value="4"/>
</dbReference>
<dbReference type="PRINTS" id="PR00290">
    <property type="entry name" value="KAZALINHBTR"/>
</dbReference>
<feature type="signal peptide" evidence="8">
    <location>
        <begin position="1"/>
        <end position="23"/>
    </location>
</feature>
<dbReference type="RefSeq" id="XP_025069658.1">
    <property type="nucleotide sequence ID" value="XM_025213873.1"/>
</dbReference>
<dbReference type="SUPFAM" id="SSF100895">
    <property type="entry name" value="Kazal-type serine protease inhibitors"/>
    <property type="match status" value="4"/>
</dbReference>
<accession>A0A3Q0HGM6</accession>
<evidence type="ECO:0000256" key="8">
    <source>
        <dbReference type="SAM" id="SignalP"/>
    </source>
</evidence>
<gene>
    <name evidence="11" type="primary">LOC102368463</name>
</gene>
<evidence type="ECO:0000256" key="3">
    <source>
        <dbReference type="ARBA" id="ARBA00022690"/>
    </source>
</evidence>
<feature type="domain" description="Kazal-like" evidence="9">
    <location>
        <begin position="86"/>
        <end position="147"/>
    </location>
</feature>
<feature type="domain" description="Kazal-like" evidence="9">
    <location>
        <begin position="148"/>
        <end position="210"/>
    </location>
</feature>
<dbReference type="GO" id="GO:0005576">
    <property type="term" value="C:extracellular region"/>
    <property type="evidence" value="ECO:0007669"/>
    <property type="project" value="UniProtKB-SubCell"/>
</dbReference>
<sequence>MKKTRGFVLVFLAFGCFSDVASGVELDCSEYPKDTTPEGKEVMFCTKIYSPVCGTDNKTYSNDCMLCAHNLEHGTYVKIKHKGACRKLDCSTYPKGTTPEGKEVIACLKIYSPVCGTDNKTYSNDCMLCAHNLEHGTNIGIRHKGECGKLVCSKYTKVSMRGVQSLACTPNYKPVCGSNNVTYASECMLCAYNVEHGANITLQHQGPCKKKPELVDCRDSAGPVCTMEYMPICGSDGKTYGNKCTFCNAVAQSKKTLTFVRYGVC</sequence>
<evidence type="ECO:0000313" key="10">
    <source>
        <dbReference type="Proteomes" id="UP000189705"/>
    </source>
</evidence>
<keyword evidence="2" id="KW-0964">Secreted</keyword>